<dbReference type="CDD" id="cd21037">
    <property type="entry name" value="MLKL_NTD"/>
    <property type="match status" value="1"/>
</dbReference>
<dbReference type="InterPro" id="IPR059179">
    <property type="entry name" value="MLKL-like_MCAfunc"/>
</dbReference>
<gene>
    <name evidence="2" type="ORF">GLOTRDRAFT_129661</name>
</gene>
<dbReference type="InterPro" id="IPR000719">
    <property type="entry name" value="Prot_kinase_dom"/>
</dbReference>
<dbReference type="OMA" id="FFGACDQ"/>
<dbReference type="eggNOG" id="KOG0192">
    <property type="taxonomic scope" value="Eukaryota"/>
</dbReference>
<proteinExistence type="predicted"/>
<dbReference type="KEGG" id="gtr:GLOTRDRAFT_129661"/>
<dbReference type="GO" id="GO:0005524">
    <property type="term" value="F:ATP binding"/>
    <property type="evidence" value="ECO:0007669"/>
    <property type="project" value="InterPro"/>
</dbReference>
<keyword evidence="2" id="KW-0418">Kinase</keyword>
<keyword evidence="2" id="KW-0808">Transferase</keyword>
<dbReference type="PANTHER" id="PTHR44329">
    <property type="entry name" value="SERINE/THREONINE-PROTEIN KINASE TNNI3K-RELATED"/>
    <property type="match status" value="1"/>
</dbReference>
<dbReference type="AlphaFoldDB" id="S7RLV2"/>
<dbReference type="InterPro" id="IPR036537">
    <property type="entry name" value="Adaptor_Cbl_N_dom_sf"/>
</dbReference>
<feature type="domain" description="Protein kinase" evidence="1">
    <location>
        <begin position="269"/>
        <end position="555"/>
    </location>
</feature>
<name>S7RLV2_GLOTA</name>
<sequence length="561" mass="64024">MAMDNSVSSSEVVPGEVQRVDEGSPTLIIAVRDRFGRLAVRSKSAARRFRQVFWQPRFASLVLAGADVGVSFVPMLAPVVEVAKKIVEMCEQMGANKRAAQQLAEKCETFLALLERAIRPSPELEYDILEARDAINWVAGRVEELQSIGRVDAFLEESAIADRISDCIAKLDNCLLKLQVQSMLDIKDTQRKFERNRAEDHQELVNHVSELKKGQENMQVLIREERSHFDRMLGWVQNTLGELLKDAPRHSGLAANLHGALKETGSLLPNLLLEHGEVQVSNTPIPTNRDPGVTDYHLGTYLGKDKVVVKKIRGALADNPEWKRRFDREAKMWRTLWEKDHGTYIVPVLGFVEEPRVHQHQEIHMCLVYPYYPNGTAIEYVQKEPYTDHMRILRGIAKGLAFMHDMDFMHGDVRGASVMIKSDDGSPLLTEFGVSKIIEDAGKQVLLSRQMQYSEKWWAPEVLLLSQQSMRSDVFSFGMTVLELLTHEEPWYYVPNPRNTSTITARVADGARPERPKEDIVKTRGLSDALWNFLQECWKQEPLERPDMNRVVEFLEEEKQN</sequence>
<dbReference type="RefSeq" id="XP_007866513.1">
    <property type="nucleotide sequence ID" value="XM_007868322.1"/>
</dbReference>
<keyword evidence="3" id="KW-1185">Reference proteome</keyword>
<dbReference type="InterPro" id="IPR001245">
    <property type="entry name" value="Ser-Thr/Tyr_kinase_cat_dom"/>
</dbReference>
<dbReference type="GO" id="GO:0004674">
    <property type="term" value="F:protein serine/threonine kinase activity"/>
    <property type="evidence" value="ECO:0007669"/>
    <property type="project" value="TreeGrafter"/>
</dbReference>
<dbReference type="Gene3D" id="1.10.510.10">
    <property type="entry name" value="Transferase(Phosphotransferase) domain 1"/>
    <property type="match status" value="1"/>
</dbReference>
<protein>
    <submittedName>
        <fullName evidence="2">Kinase-like protein</fullName>
    </submittedName>
</protein>
<dbReference type="InterPro" id="IPR051681">
    <property type="entry name" value="Ser/Thr_Kinases-Pseudokinases"/>
</dbReference>
<dbReference type="PANTHER" id="PTHR44329:SF214">
    <property type="entry name" value="PROTEIN KINASE DOMAIN-CONTAINING PROTEIN"/>
    <property type="match status" value="1"/>
</dbReference>
<dbReference type="OrthoDB" id="4062651at2759"/>
<evidence type="ECO:0000313" key="3">
    <source>
        <dbReference type="Proteomes" id="UP000030669"/>
    </source>
</evidence>
<dbReference type="STRING" id="670483.S7RLV2"/>
<evidence type="ECO:0000313" key="2">
    <source>
        <dbReference type="EMBL" id="EPQ55385.1"/>
    </source>
</evidence>
<dbReference type="Gene3D" id="1.20.930.20">
    <property type="entry name" value="Adaptor protein Cbl, N-terminal domain"/>
    <property type="match status" value="1"/>
</dbReference>
<dbReference type="EMBL" id="KB469302">
    <property type="protein sequence ID" value="EPQ55385.1"/>
    <property type="molecule type" value="Genomic_DNA"/>
</dbReference>
<reference evidence="2 3" key="1">
    <citation type="journal article" date="2012" name="Science">
        <title>The Paleozoic origin of enzymatic lignin decomposition reconstructed from 31 fungal genomes.</title>
        <authorList>
            <person name="Floudas D."/>
            <person name="Binder M."/>
            <person name="Riley R."/>
            <person name="Barry K."/>
            <person name="Blanchette R.A."/>
            <person name="Henrissat B."/>
            <person name="Martinez A.T."/>
            <person name="Otillar R."/>
            <person name="Spatafora J.W."/>
            <person name="Yadav J.S."/>
            <person name="Aerts A."/>
            <person name="Benoit I."/>
            <person name="Boyd A."/>
            <person name="Carlson A."/>
            <person name="Copeland A."/>
            <person name="Coutinho P.M."/>
            <person name="de Vries R.P."/>
            <person name="Ferreira P."/>
            <person name="Findley K."/>
            <person name="Foster B."/>
            <person name="Gaskell J."/>
            <person name="Glotzer D."/>
            <person name="Gorecki P."/>
            <person name="Heitman J."/>
            <person name="Hesse C."/>
            <person name="Hori C."/>
            <person name="Igarashi K."/>
            <person name="Jurgens J.A."/>
            <person name="Kallen N."/>
            <person name="Kersten P."/>
            <person name="Kohler A."/>
            <person name="Kuees U."/>
            <person name="Kumar T.K.A."/>
            <person name="Kuo A."/>
            <person name="LaButti K."/>
            <person name="Larrondo L.F."/>
            <person name="Lindquist E."/>
            <person name="Ling A."/>
            <person name="Lombard V."/>
            <person name="Lucas S."/>
            <person name="Lundell T."/>
            <person name="Martin R."/>
            <person name="McLaughlin D.J."/>
            <person name="Morgenstern I."/>
            <person name="Morin E."/>
            <person name="Murat C."/>
            <person name="Nagy L.G."/>
            <person name="Nolan M."/>
            <person name="Ohm R.A."/>
            <person name="Patyshakuliyeva A."/>
            <person name="Rokas A."/>
            <person name="Ruiz-Duenas F.J."/>
            <person name="Sabat G."/>
            <person name="Salamov A."/>
            <person name="Samejima M."/>
            <person name="Schmutz J."/>
            <person name="Slot J.C."/>
            <person name="St John F."/>
            <person name="Stenlid J."/>
            <person name="Sun H."/>
            <person name="Sun S."/>
            <person name="Syed K."/>
            <person name="Tsang A."/>
            <person name="Wiebenga A."/>
            <person name="Young D."/>
            <person name="Pisabarro A."/>
            <person name="Eastwood D.C."/>
            <person name="Martin F."/>
            <person name="Cullen D."/>
            <person name="Grigoriev I.V."/>
            <person name="Hibbett D.S."/>
        </authorList>
    </citation>
    <scope>NUCLEOTIDE SEQUENCE [LARGE SCALE GENOMIC DNA]</scope>
    <source>
        <strain evidence="2 3">ATCC 11539</strain>
    </source>
</reference>
<accession>S7RLV2</accession>
<dbReference type="Pfam" id="PF07714">
    <property type="entry name" value="PK_Tyr_Ser-Thr"/>
    <property type="match status" value="1"/>
</dbReference>
<dbReference type="SUPFAM" id="SSF56112">
    <property type="entry name" value="Protein kinase-like (PK-like)"/>
    <property type="match status" value="1"/>
</dbReference>
<dbReference type="PROSITE" id="PS50011">
    <property type="entry name" value="PROTEIN_KINASE_DOM"/>
    <property type="match status" value="1"/>
</dbReference>
<organism evidence="2 3">
    <name type="scientific">Gloeophyllum trabeum (strain ATCC 11539 / FP-39264 / Madison 617)</name>
    <name type="common">Brown rot fungus</name>
    <dbReference type="NCBI Taxonomy" id="670483"/>
    <lineage>
        <taxon>Eukaryota</taxon>
        <taxon>Fungi</taxon>
        <taxon>Dikarya</taxon>
        <taxon>Basidiomycota</taxon>
        <taxon>Agaricomycotina</taxon>
        <taxon>Agaricomycetes</taxon>
        <taxon>Gloeophyllales</taxon>
        <taxon>Gloeophyllaceae</taxon>
        <taxon>Gloeophyllum</taxon>
    </lineage>
</organism>
<dbReference type="GO" id="GO:0007166">
    <property type="term" value="P:cell surface receptor signaling pathway"/>
    <property type="evidence" value="ECO:0007669"/>
    <property type="project" value="InterPro"/>
</dbReference>
<dbReference type="GeneID" id="19301982"/>
<dbReference type="HOGENOM" id="CLU_000288_7_38_1"/>
<dbReference type="InterPro" id="IPR011009">
    <property type="entry name" value="Kinase-like_dom_sf"/>
</dbReference>
<evidence type="ECO:0000259" key="1">
    <source>
        <dbReference type="PROSITE" id="PS50011"/>
    </source>
</evidence>
<dbReference type="Proteomes" id="UP000030669">
    <property type="component" value="Unassembled WGS sequence"/>
</dbReference>